<organism evidence="3 4">
    <name type="scientific">Eleutherodactylus coqui</name>
    <name type="common">Puerto Rican coqui</name>
    <dbReference type="NCBI Taxonomy" id="57060"/>
    <lineage>
        <taxon>Eukaryota</taxon>
        <taxon>Metazoa</taxon>
        <taxon>Chordata</taxon>
        <taxon>Craniata</taxon>
        <taxon>Vertebrata</taxon>
        <taxon>Euteleostomi</taxon>
        <taxon>Amphibia</taxon>
        <taxon>Batrachia</taxon>
        <taxon>Anura</taxon>
        <taxon>Neobatrachia</taxon>
        <taxon>Hyloidea</taxon>
        <taxon>Eleutherodactylidae</taxon>
        <taxon>Eleutherodactylinae</taxon>
        <taxon>Eleutherodactylus</taxon>
        <taxon>Eleutherodactylus</taxon>
    </lineage>
</organism>
<accession>A0A8J6F5S8</accession>
<gene>
    <name evidence="3" type="ORF">GDO78_011031</name>
</gene>
<dbReference type="Pfam" id="PF00689">
    <property type="entry name" value="Cation_ATPase_C"/>
    <property type="match status" value="1"/>
</dbReference>
<evidence type="ECO:0000259" key="2">
    <source>
        <dbReference type="Pfam" id="PF00689"/>
    </source>
</evidence>
<feature type="domain" description="Cation-transporting P-type ATPase C-terminal" evidence="2">
    <location>
        <begin position="25"/>
        <end position="79"/>
    </location>
</feature>
<dbReference type="Gene3D" id="1.20.1110.10">
    <property type="entry name" value="Calcium-transporting ATPase, transmembrane domain"/>
    <property type="match status" value="1"/>
</dbReference>
<dbReference type="InterPro" id="IPR006068">
    <property type="entry name" value="ATPase_P-typ_cation-transptr_C"/>
</dbReference>
<keyword evidence="4" id="KW-1185">Reference proteome</keyword>
<dbReference type="AlphaFoldDB" id="A0A8J6F5S8"/>
<dbReference type="OrthoDB" id="3352408at2759"/>
<dbReference type="Proteomes" id="UP000770717">
    <property type="component" value="Unassembled WGS sequence"/>
</dbReference>
<dbReference type="GO" id="GO:0005886">
    <property type="term" value="C:plasma membrane"/>
    <property type="evidence" value="ECO:0007669"/>
    <property type="project" value="TreeGrafter"/>
</dbReference>
<dbReference type="PANTHER" id="PTHR43294">
    <property type="entry name" value="SODIUM/POTASSIUM-TRANSPORTING ATPASE SUBUNIT ALPHA"/>
    <property type="match status" value="1"/>
</dbReference>
<evidence type="ECO:0000313" key="3">
    <source>
        <dbReference type="EMBL" id="KAG9482117.1"/>
    </source>
</evidence>
<proteinExistence type="predicted"/>
<dbReference type="GO" id="GO:0030007">
    <property type="term" value="P:intracellular potassium ion homeostasis"/>
    <property type="evidence" value="ECO:0007669"/>
    <property type="project" value="TreeGrafter"/>
</dbReference>
<comment type="caution">
    <text evidence="3">The sequence shown here is derived from an EMBL/GenBank/DDBJ whole genome shotgun (WGS) entry which is preliminary data.</text>
</comment>
<dbReference type="InterPro" id="IPR050510">
    <property type="entry name" value="Cation_transp_ATPase_P-type"/>
</dbReference>
<dbReference type="EMBL" id="WNTK01000006">
    <property type="protein sequence ID" value="KAG9482117.1"/>
    <property type="molecule type" value="Genomic_DNA"/>
</dbReference>
<dbReference type="GO" id="GO:1902600">
    <property type="term" value="P:proton transmembrane transport"/>
    <property type="evidence" value="ECO:0007669"/>
    <property type="project" value="TreeGrafter"/>
</dbReference>
<evidence type="ECO:0000256" key="1">
    <source>
        <dbReference type="SAM" id="Phobius"/>
    </source>
</evidence>
<reference evidence="3" key="1">
    <citation type="thesis" date="2020" institute="ProQuest LLC" country="789 East Eisenhower Parkway, Ann Arbor, MI, USA">
        <title>Comparative Genomics and Chromosome Evolution.</title>
        <authorList>
            <person name="Mudd A.B."/>
        </authorList>
    </citation>
    <scope>NUCLEOTIDE SEQUENCE</scope>
    <source>
        <strain evidence="3">HN-11 Male</strain>
        <tissue evidence="3">Kidney and liver</tissue>
    </source>
</reference>
<dbReference type="GO" id="GO:0036376">
    <property type="term" value="P:sodium ion export across plasma membrane"/>
    <property type="evidence" value="ECO:0007669"/>
    <property type="project" value="TreeGrafter"/>
</dbReference>
<keyword evidence="1" id="KW-0812">Transmembrane</keyword>
<dbReference type="InterPro" id="IPR023298">
    <property type="entry name" value="ATPase_P-typ_TM_dom_sf"/>
</dbReference>
<evidence type="ECO:0000313" key="4">
    <source>
        <dbReference type="Proteomes" id="UP000770717"/>
    </source>
</evidence>
<feature type="non-terminal residue" evidence="3">
    <location>
        <position position="87"/>
    </location>
</feature>
<keyword evidence="1" id="KW-0472">Membrane</keyword>
<dbReference type="GO" id="GO:0005391">
    <property type="term" value="F:P-type sodium:potassium-exchanging transporter activity"/>
    <property type="evidence" value="ECO:0007669"/>
    <property type="project" value="TreeGrafter"/>
</dbReference>
<protein>
    <recommendedName>
        <fullName evidence="2">Cation-transporting P-type ATPase C-terminal domain-containing protein</fullName>
    </recommendedName>
</protein>
<dbReference type="GO" id="GO:0006883">
    <property type="term" value="P:intracellular sodium ion homeostasis"/>
    <property type="evidence" value="ECO:0007669"/>
    <property type="project" value="TreeGrafter"/>
</dbReference>
<feature type="transmembrane region" description="Helical" evidence="1">
    <location>
        <begin position="16"/>
        <end position="36"/>
    </location>
</feature>
<dbReference type="GO" id="GO:1990573">
    <property type="term" value="P:potassium ion import across plasma membrane"/>
    <property type="evidence" value="ECO:0007669"/>
    <property type="project" value="TreeGrafter"/>
</dbReference>
<dbReference type="PANTHER" id="PTHR43294:SF23">
    <property type="entry name" value="SODIUM_POTASSIUM-TRANSPORTING ATPASE SUBUNIT ALPHA"/>
    <property type="match status" value="1"/>
</dbReference>
<dbReference type="SUPFAM" id="SSF81665">
    <property type="entry name" value="Calcium ATPase, transmembrane domain M"/>
    <property type="match status" value="1"/>
</dbReference>
<sequence>SISYNVTKNIPEMIPFMVYVIISCPLPLGTITILFIELGTDIIPSIALAYEKAENDIMTRKPRNPLKERLVNMPLLSYSYFHIGKKL</sequence>
<name>A0A8J6F5S8_ELECQ</name>
<keyword evidence="1" id="KW-1133">Transmembrane helix</keyword>